<comment type="caution">
    <text evidence="1">The sequence shown here is derived from an EMBL/GenBank/DDBJ whole genome shotgun (WGS) entry which is preliminary data.</text>
</comment>
<protein>
    <submittedName>
        <fullName evidence="1">Uncharacterized protein</fullName>
    </submittedName>
</protein>
<accession>A0ABQ7R5T5</accession>
<evidence type="ECO:0000313" key="2">
    <source>
        <dbReference type="Proteomes" id="UP000823941"/>
    </source>
</evidence>
<dbReference type="Proteomes" id="UP000823941">
    <property type="component" value="Chromosome 2"/>
</dbReference>
<dbReference type="EMBL" id="JAHIBW010000002">
    <property type="protein sequence ID" value="KAG7312618.1"/>
    <property type="molecule type" value="Genomic_DNA"/>
</dbReference>
<organism evidence="1 2">
    <name type="scientific">Plutella xylostella</name>
    <name type="common">Diamondback moth</name>
    <name type="synonym">Plutella maculipennis</name>
    <dbReference type="NCBI Taxonomy" id="51655"/>
    <lineage>
        <taxon>Eukaryota</taxon>
        <taxon>Metazoa</taxon>
        <taxon>Ecdysozoa</taxon>
        <taxon>Arthropoda</taxon>
        <taxon>Hexapoda</taxon>
        <taxon>Insecta</taxon>
        <taxon>Pterygota</taxon>
        <taxon>Neoptera</taxon>
        <taxon>Endopterygota</taxon>
        <taxon>Lepidoptera</taxon>
        <taxon>Glossata</taxon>
        <taxon>Ditrysia</taxon>
        <taxon>Yponomeutoidea</taxon>
        <taxon>Plutellidae</taxon>
        <taxon>Plutella</taxon>
    </lineage>
</organism>
<sequence>MSEALVGSQQTKPSKLLPKLNLLPILLVLTPPSSHSYDLENGNTSTETIYQTTSTENIYNNPSTLEWPNTLNREVKPGGNFLYHEKEALDMPKKQTKEFDYSDGVKRRLKKYRKQDGSSEMILNDNDDADINPADLNELHCLKKYRKQDGSSEMILNDNDDADINPADLNELHWYVNVPTYRP</sequence>
<evidence type="ECO:0000313" key="1">
    <source>
        <dbReference type="EMBL" id="KAG7312618.1"/>
    </source>
</evidence>
<proteinExistence type="predicted"/>
<keyword evidence="2" id="KW-1185">Reference proteome</keyword>
<gene>
    <name evidence="1" type="ORF">JYU34_000935</name>
</gene>
<reference evidence="1 2" key="1">
    <citation type="submission" date="2021-06" db="EMBL/GenBank/DDBJ databases">
        <title>A haploid diamondback moth (Plutella xylostella L.) genome assembly resolves 31 chromosomes and identifies a diamide resistance mutation.</title>
        <authorList>
            <person name="Ward C.M."/>
            <person name="Perry K.D."/>
            <person name="Baker G."/>
            <person name="Powis K."/>
            <person name="Heckel D.G."/>
            <person name="Baxter S.W."/>
        </authorList>
    </citation>
    <scope>NUCLEOTIDE SEQUENCE [LARGE SCALE GENOMIC DNA]</scope>
    <source>
        <strain evidence="1 2">LV</strain>
        <tissue evidence="1">Single pupa</tissue>
    </source>
</reference>
<name>A0ABQ7R5T5_PLUXY</name>